<dbReference type="AlphaFoldDB" id="A0A7I8XQS5"/>
<keyword evidence="3" id="KW-1185">Reference proteome</keyword>
<dbReference type="EMBL" id="CAJFDI010000001">
    <property type="protein sequence ID" value="CAD5210961.1"/>
    <property type="molecule type" value="Genomic_DNA"/>
</dbReference>
<sequence>MNPQTRRTAGKQEHPRPLSELGGPLELKGCSVQVLNELNCAWINPRAIRTGMENYAKMVSILACSTLMMSPRAGNEVKVFYYNFKALLL</sequence>
<accession>A0A7I8XQS5</accession>
<feature type="region of interest" description="Disordered" evidence="1">
    <location>
        <begin position="1"/>
        <end position="24"/>
    </location>
</feature>
<dbReference type="EMBL" id="CAJFCV020000001">
    <property type="protein sequence ID" value="CAG9087362.1"/>
    <property type="molecule type" value="Genomic_DNA"/>
</dbReference>
<evidence type="ECO:0000313" key="3">
    <source>
        <dbReference type="Proteomes" id="UP000659654"/>
    </source>
</evidence>
<reference evidence="2" key="1">
    <citation type="submission" date="2020-09" db="EMBL/GenBank/DDBJ databases">
        <authorList>
            <person name="Kikuchi T."/>
        </authorList>
    </citation>
    <scope>NUCLEOTIDE SEQUENCE</scope>
    <source>
        <strain evidence="2">Ka4C1</strain>
    </source>
</reference>
<proteinExistence type="predicted"/>
<evidence type="ECO:0000256" key="1">
    <source>
        <dbReference type="SAM" id="MobiDB-lite"/>
    </source>
</evidence>
<protein>
    <submittedName>
        <fullName evidence="2">(pine wood nematode) hypothetical protein</fullName>
    </submittedName>
</protein>
<comment type="caution">
    <text evidence="2">The sequence shown here is derived from an EMBL/GenBank/DDBJ whole genome shotgun (WGS) entry which is preliminary data.</text>
</comment>
<organism evidence="2 3">
    <name type="scientific">Bursaphelenchus xylophilus</name>
    <name type="common">Pinewood nematode worm</name>
    <name type="synonym">Aphelenchoides xylophilus</name>
    <dbReference type="NCBI Taxonomy" id="6326"/>
    <lineage>
        <taxon>Eukaryota</taxon>
        <taxon>Metazoa</taxon>
        <taxon>Ecdysozoa</taxon>
        <taxon>Nematoda</taxon>
        <taxon>Chromadorea</taxon>
        <taxon>Rhabditida</taxon>
        <taxon>Tylenchina</taxon>
        <taxon>Tylenchomorpha</taxon>
        <taxon>Aphelenchoidea</taxon>
        <taxon>Aphelenchoididae</taxon>
        <taxon>Bursaphelenchus</taxon>
    </lineage>
</organism>
<dbReference type="Proteomes" id="UP000582659">
    <property type="component" value="Unassembled WGS sequence"/>
</dbReference>
<dbReference type="Proteomes" id="UP000659654">
    <property type="component" value="Unassembled WGS sequence"/>
</dbReference>
<name>A0A7I8XQS5_BURXY</name>
<evidence type="ECO:0000313" key="2">
    <source>
        <dbReference type="EMBL" id="CAD5210961.1"/>
    </source>
</evidence>
<gene>
    <name evidence="2" type="ORF">BXYJ_LOCUS2190</name>
</gene>